<dbReference type="PROSITE" id="PS00674">
    <property type="entry name" value="AAA"/>
    <property type="match status" value="1"/>
</dbReference>
<evidence type="ECO:0000259" key="6">
    <source>
        <dbReference type="SMART" id="SM00382"/>
    </source>
</evidence>
<feature type="domain" description="AAA+ ATPase" evidence="6">
    <location>
        <begin position="316"/>
        <end position="452"/>
    </location>
</feature>
<keyword evidence="1 4" id="KW-0547">Nucleotide-binding</keyword>
<dbReference type="GO" id="GO:0005524">
    <property type="term" value="F:ATP binding"/>
    <property type="evidence" value="ECO:0007669"/>
    <property type="project" value="UniProtKB-KW"/>
</dbReference>
<dbReference type="FunFam" id="3.40.50.300:FF:001025">
    <property type="entry name" value="ATPase family, AAA domain-containing 2B"/>
    <property type="match status" value="1"/>
</dbReference>
<accession>A0A5Q2MYR5</accession>
<dbReference type="RefSeq" id="WP_153723897.1">
    <property type="nucleotide sequence ID" value="NZ_CP045875.1"/>
</dbReference>
<dbReference type="Proteomes" id="UP000366051">
    <property type="component" value="Chromosome"/>
</dbReference>
<dbReference type="Gene3D" id="1.10.8.60">
    <property type="match status" value="1"/>
</dbReference>
<reference evidence="8" key="1">
    <citation type="submission" date="2019-11" db="EMBL/GenBank/DDBJ databases">
        <title>Genome sequence of Heliorestis convoluta strain HH, an alkaliphilic and minimalistic phototrophic bacterium from a soda lake in Egypt.</title>
        <authorList>
            <person name="Dewey E.D."/>
            <person name="Stokes L.M."/>
            <person name="Burchell B.M."/>
            <person name="Shaffer K.N."/>
            <person name="Huntington A.M."/>
            <person name="Baker J.M."/>
            <person name="Nadendla S."/>
            <person name="Giglio M.G."/>
            <person name="Touchman J.W."/>
            <person name="Blankenship R.E."/>
            <person name="Madigan M.T."/>
            <person name="Sattley W.M."/>
        </authorList>
    </citation>
    <scope>NUCLEOTIDE SEQUENCE [LARGE SCALE GENOMIC DNA]</scope>
    <source>
        <strain evidence="8">HH</strain>
    </source>
</reference>
<dbReference type="Pfam" id="PF17862">
    <property type="entry name" value="AAA_lid_3"/>
    <property type="match status" value="1"/>
</dbReference>
<proteinExistence type="inferred from homology"/>
<evidence type="ECO:0000313" key="7">
    <source>
        <dbReference type="EMBL" id="QGG46296.1"/>
    </source>
</evidence>
<dbReference type="KEGG" id="hcv:FTV88_0117"/>
<comment type="similarity">
    <text evidence="4">Belongs to the AAA ATPase family.</text>
</comment>
<keyword evidence="8" id="KW-1185">Reference proteome</keyword>
<organism evidence="7 8">
    <name type="scientific">Heliorestis convoluta</name>
    <dbReference type="NCBI Taxonomy" id="356322"/>
    <lineage>
        <taxon>Bacteria</taxon>
        <taxon>Bacillati</taxon>
        <taxon>Bacillota</taxon>
        <taxon>Clostridia</taxon>
        <taxon>Eubacteriales</taxon>
        <taxon>Heliobacteriaceae</taxon>
        <taxon>Heliorestis</taxon>
    </lineage>
</organism>
<dbReference type="EMBL" id="CP045875">
    <property type="protein sequence ID" value="QGG46296.1"/>
    <property type="molecule type" value="Genomic_DNA"/>
</dbReference>
<dbReference type="PANTHER" id="PTHR23077">
    <property type="entry name" value="AAA-FAMILY ATPASE"/>
    <property type="match status" value="1"/>
</dbReference>
<evidence type="ECO:0000256" key="3">
    <source>
        <dbReference type="ARBA" id="ARBA00023054"/>
    </source>
</evidence>
<dbReference type="OrthoDB" id="9809379at2"/>
<evidence type="ECO:0000256" key="1">
    <source>
        <dbReference type="ARBA" id="ARBA00022741"/>
    </source>
</evidence>
<dbReference type="InterPro" id="IPR041569">
    <property type="entry name" value="AAA_lid_3"/>
</dbReference>
<dbReference type="InterPro" id="IPR003960">
    <property type="entry name" value="ATPase_AAA_CS"/>
</dbReference>
<evidence type="ECO:0000256" key="4">
    <source>
        <dbReference type="RuleBase" id="RU003651"/>
    </source>
</evidence>
<dbReference type="InterPro" id="IPR050168">
    <property type="entry name" value="AAA_ATPase_domain"/>
</dbReference>
<dbReference type="SUPFAM" id="SSF52540">
    <property type="entry name" value="P-loop containing nucleoside triphosphate hydrolases"/>
    <property type="match status" value="1"/>
</dbReference>
<dbReference type="CDD" id="cd19503">
    <property type="entry name" value="RecA-like_CDC48_NLV2_r1-like"/>
    <property type="match status" value="1"/>
</dbReference>
<feature type="region of interest" description="Disordered" evidence="5">
    <location>
        <begin position="233"/>
        <end position="263"/>
    </location>
</feature>
<dbReference type="InterPro" id="IPR003593">
    <property type="entry name" value="AAA+_ATPase"/>
</dbReference>
<keyword evidence="2 4" id="KW-0067">ATP-binding</keyword>
<dbReference type="InterPro" id="IPR027417">
    <property type="entry name" value="P-loop_NTPase"/>
</dbReference>
<evidence type="ECO:0000313" key="8">
    <source>
        <dbReference type="Proteomes" id="UP000366051"/>
    </source>
</evidence>
<feature type="compositionally biased region" description="Basic and acidic residues" evidence="5">
    <location>
        <begin position="236"/>
        <end position="254"/>
    </location>
</feature>
<name>A0A5Q2MYR5_9FIRM</name>
<keyword evidence="7" id="KW-0378">Hydrolase</keyword>
<dbReference type="SMART" id="SM00382">
    <property type="entry name" value="AAA"/>
    <property type="match status" value="1"/>
</dbReference>
<dbReference type="InterPro" id="IPR003959">
    <property type="entry name" value="ATPase_AAA_core"/>
</dbReference>
<evidence type="ECO:0000256" key="2">
    <source>
        <dbReference type="ARBA" id="ARBA00022840"/>
    </source>
</evidence>
<dbReference type="Pfam" id="PF00004">
    <property type="entry name" value="AAA"/>
    <property type="match status" value="1"/>
</dbReference>
<dbReference type="PANTHER" id="PTHR23077:SF171">
    <property type="entry name" value="NUCLEAR VALOSIN-CONTAINING PROTEIN-LIKE"/>
    <property type="match status" value="1"/>
</dbReference>
<dbReference type="GO" id="GO:0016887">
    <property type="term" value="F:ATP hydrolysis activity"/>
    <property type="evidence" value="ECO:0007669"/>
    <property type="project" value="InterPro"/>
</dbReference>
<keyword evidence="3" id="KW-0175">Coiled coil</keyword>
<dbReference type="Gene3D" id="3.40.50.300">
    <property type="entry name" value="P-loop containing nucleotide triphosphate hydrolases"/>
    <property type="match status" value="1"/>
</dbReference>
<evidence type="ECO:0000256" key="5">
    <source>
        <dbReference type="SAM" id="MobiDB-lite"/>
    </source>
</evidence>
<dbReference type="AlphaFoldDB" id="A0A5Q2MYR5"/>
<dbReference type="EC" id="3.6.1.-" evidence="7"/>
<sequence length="550" mass="62229">MVISIHFTTSFSKNFLNIYRHARKHSTFRKKSYNGRAGYQVELGKSPEDLVFLCEIWKVASSDRNCTILADGEEVRADTFDLIVECLRQCLKSSDRSIYCDGQTRDYREHDGAIYFRPGCRFLVFDDFAVNDSGQRWYRFGTVDSEGIFYVDKSAILSTVEQMARQNKCYYCPLLEWKDVERQVFSLPDTIDAEQDSNWIHLTREGRIVGVTRKPSVSARGRADMDTSVTGQYADVARRKADEARNRPSERSGQEESAATLAKSENLDDIIEPVKLTKKTSYQDVGGLKEEIRLLREAVELPLRYPELVQDLGIKPPKGVLLYGPPGCGKTLLAQAVAQEVEATFFSVKGPEFLSPMHGQSEKRLRQLFAQAEKKAPSIIFFDEIDAFAFDRSRATATFEATLVAQFLSLMDGFDRRGQVVVIATTNRLDILDRALLRPGRFDYRIRVRLPELADREQILRLHTTKMPLDEHVQIQELAEKTSGYTGADIAALCAKAALIAVSRALGQDMNRWPAALDKDISSRIRVTTADFTEALQQVVPSVDEREESL</sequence>
<protein>
    <submittedName>
        <fullName evidence="7">AAA family ATPase</fullName>
        <ecNumber evidence="7">3.6.1.-</ecNumber>
    </submittedName>
</protein>
<gene>
    <name evidence="7" type="ORF">FTV88_0117</name>
</gene>